<sequence>MIMRDSKGDVIFLACRQLFNCADAVEAELAALEEGLNLALHWTPLPIVVETDCAEACLLIEEKTPNTSMYSTRVRGIRELMRERVTSIARISRDANIVSHELAKYGRGEPRMAVWLSNFPQEVCRYITADCNPIIF</sequence>
<keyword evidence="2" id="KW-1185">Reference proteome</keyword>
<evidence type="ECO:0000313" key="2">
    <source>
        <dbReference type="Proteomes" id="UP001732700"/>
    </source>
</evidence>
<accession>A0ACD5U5F7</accession>
<reference evidence="1" key="1">
    <citation type="submission" date="2021-05" db="EMBL/GenBank/DDBJ databases">
        <authorList>
            <person name="Scholz U."/>
            <person name="Mascher M."/>
            <person name="Fiebig A."/>
        </authorList>
    </citation>
    <scope>NUCLEOTIDE SEQUENCE [LARGE SCALE GENOMIC DNA]</scope>
</reference>
<proteinExistence type="predicted"/>
<reference evidence="1" key="2">
    <citation type="submission" date="2025-09" db="UniProtKB">
        <authorList>
            <consortium name="EnsemblPlants"/>
        </authorList>
    </citation>
    <scope>IDENTIFICATION</scope>
</reference>
<organism evidence="1 2">
    <name type="scientific">Avena sativa</name>
    <name type="common">Oat</name>
    <dbReference type="NCBI Taxonomy" id="4498"/>
    <lineage>
        <taxon>Eukaryota</taxon>
        <taxon>Viridiplantae</taxon>
        <taxon>Streptophyta</taxon>
        <taxon>Embryophyta</taxon>
        <taxon>Tracheophyta</taxon>
        <taxon>Spermatophyta</taxon>
        <taxon>Magnoliopsida</taxon>
        <taxon>Liliopsida</taxon>
        <taxon>Poales</taxon>
        <taxon>Poaceae</taxon>
        <taxon>BOP clade</taxon>
        <taxon>Pooideae</taxon>
        <taxon>Poodae</taxon>
        <taxon>Poeae</taxon>
        <taxon>Poeae Chloroplast Group 1 (Aveneae type)</taxon>
        <taxon>Aveninae</taxon>
        <taxon>Avena</taxon>
    </lineage>
</organism>
<protein>
    <submittedName>
        <fullName evidence="1">Uncharacterized protein</fullName>
    </submittedName>
</protein>
<evidence type="ECO:0000313" key="1">
    <source>
        <dbReference type="EnsemblPlants" id="AVESA.00010b.r2.1DG0185220.1.CDS.1"/>
    </source>
</evidence>
<dbReference type="EnsemblPlants" id="AVESA.00010b.r2.1DG0185220.1">
    <property type="protein sequence ID" value="AVESA.00010b.r2.1DG0185220.1.CDS.1"/>
    <property type="gene ID" value="AVESA.00010b.r2.1DG0185220"/>
</dbReference>
<dbReference type="Proteomes" id="UP001732700">
    <property type="component" value="Chromosome 1D"/>
</dbReference>
<name>A0ACD5U5F7_AVESA</name>